<dbReference type="AlphaFoldDB" id="A0A4R8C114"/>
<comment type="caution">
    <text evidence="6">The sequence shown here is derived from an EMBL/GenBank/DDBJ whole genome shotgun (WGS) entry which is preliminary data.</text>
</comment>
<proteinExistence type="predicted"/>
<dbReference type="Pfam" id="PF03861">
    <property type="entry name" value="ANTAR"/>
    <property type="match status" value="1"/>
</dbReference>
<name>A0A4R8C114_9ACTN</name>
<dbReference type="Pfam" id="PF13185">
    <property type="entry name" value="GAF_2"/>
    <property type="match status" value="1"/>
</dbReference>
<evidence type="ECO:0000256" key="3">
    <source>
        <dbReference type="ARBA" id="ARBA00023015"/>
    </source>
</evidence>
<dbReference type="RefSeq" id="WP_134104520.1">
    <property type="nucleotide sequence ID" value="NZ_SODP01000002.1"/>
</dbReference>
<evidence type="ECO:0000259" key="5">
    <source>
        <dbReference type="PROSITE" id="PS50921"/>
    </source>
</evidence>
<keyword evidence="1" id="KW-0808">Transferase</keyword>
<gene>
    <name evidence="6" type="ORF">EV653_3426</name>
</gene>
<dbReference type="SUPFAM" id="SSF55781">
    <property type="entry name" value="GAF domain-like"/>
    <property type="match status" value="1"/>
</dbReference>
<dbReference type="InterPro" id="IPR036388">
    <property type="entry name" value="WH-like_DNA-bd_sf"/>
</dbReference>
<dbReference type="Gene3D" id="1.10.10.10">
    <property type="entry name" value="Winged helix-like DNA-binding domain superfamily/Winged helix DNA-binding domain"/>
    <property type="match status" value="1"/>
</dbReference>
<dbReference type="InterPro" id="IPR012074">
    <property type="entry name" value="GAF_ANTAR"/>
</dbReference>
<dbReference type="InterPro" id="IPR029016">
    <property type="entry name" value="GAF-like_dom_sf"/>
</dbReference>
<feature type="domain" description="ANTAR" evidence="5">
    <location>
        <begin position="165"/>
        <end position="226"/>
    </location>
</feature>
<keyword evidence="7" id="KW-1185">Reference proteome</keyword>
<accession>A0A4R8C114</accession>
<reference evidence="6 7" key="1">
    <citation type="submission" date="2019-03" db="EMBL/GenBank/DDBJ databases">
        <title>Genomic Encyclopedia of Type Strains, Phase III (KMG-III): the genomes of soil and plant-associated and newly described type strains.</title>
        <authorList>
            <person name="Whitman W."/>
        </authorList>
    </citation>
    <scope>NUCLEOTIDE SEQUENCE [LARGE SCALE GENOMIC DNA]</scope>
    <source>
        <strain evidence="6 7">VKM Ac-2573</strain>
    </source>
</reference>
<keyword evidence="3" id="KW-0805">Transcription regulation</keyword>
<dbReference type="GO" id="GO:0016301">
    <property type="term" value="F:kinase activity"/>
    <property type="evidence" value="ECO:0007669"/>
    <property type="project" value="UniProtKB-KW"/>
</dbReference>
<dbReference type="InterPro" id="IPR011006">
    <property type="entry name" value="CheY-like_superfamily"/>
</dbReference>
<protein>
    <submittedName>
        <fullName evidence="6">GAF domain-containing protein</fullName>
    </submittedName>
</protein>
<dbReference type="Proteomes" id="UP000295146">
    <property type="component" value="Unassembled WGS sequence"/>
</dbReference>
<organism evidence="6 7">
    <name type="scientific">Kribbella pratensis</name>
    <dbReference type="NCBI Taxonomy" id="2512112"/>
    <lineage>
        <taxon>Bacteria</taxon>
        <taxon>Bacillati</taxon>
        <taxon>Actinomycetota</taxon>
        <taxon>Actinomycetes</taxon>
        <taxon>Propionibacteriales</taxon>
        <taxon>Kribbellaceae</taxon>
        <taxon>Kribbella</taxon>
    </lineage>
</organism>
<sequence>MTASTASQAFVDAAAAIVQQDDIADILVRLLSDCAGLTGAAAIGLLVKDGHGRLEILSATSHQAVELELYELQHDTGPCVDAARDGVQLSVRSAAEVAARWGQVGEAIVAAGFHAVHAVPLRWHGRLIGAMNTFHATGETADDGSLRLTQAFADIATVVIVQPVAVTSSELEERVRIVLEGRTVVEQAKGVLAEKHGVDVAAAYQLLVERAAQDGSTLTEAATAIIDEAQRRT</sequence>
<dbReference type="GO" id="GO:0003723">
    <property type="term" value="F:RNA binding"/>
    <property type="evidence" value="ECO:0007669"/>
    <property type="project" value="InterPro"/>
</dbReference>
<evidence type="ECO:0000256" key="1">
    <source>
        <dbReference type="ARBA" id="ARBA00022679"/>
    </source>
</evidence>
<dbReference type="OrthoDB" id="3683444at2"/>
<dbReference type="PROSITE" id="PS50921">
    <property type="entry name" value="ANTAR"/>
    <property type="match status" value="1"/>
</dbReference>
<evidence type="ECO:0000313" key="6">
    <source>
        <dbReference type="EMBL" id="TDW69402.1"/>
    </source>
</evidence>
<dbReference type="PIRSF" id="PIRSF036625">
    <property type="entry name" value="GAF_ANTAR"/>
    <property type="match status" value="1"/>
</dbReference>
<dbReference type="SUPFAM" id="SSF52172">
    <property type="entry name" value="CheY-like"/>
    <property type="match status" value="1"/>
</dbReference>
<evidence type="ECO:0000256" key="2">
    <source>
        <dbReference type="ARBA" id="ARBA00022777"/>
    </source>
</evidence>
<keyword evidence="4" id="KW-0804">Transcription</keyword>
<keyword evidence="2" id="KW-0418">Kinase</keyword>
<dbReference type="InterPro" id="IPR005561">
    <property type="entry name" value="ANTAR"/>
</dbReference>
<dbReference type="SMART" id="SM01012">
    <property type="entry name" value="ANTAR"/>
    <property type="match status" value="1"/>
</dbReference>
<dbReference type="EMBL" id="SODP01000002">
    <property type="protein sequence ID" value="TDW69402.1"/>
    <property type="molecule type" value="Genomic_DNA"/>
</dbReference>
<dbReference type="Gene3D" id="3.30.450.40">
    <property type="match status" value="1"/>
</dbReference>
<evidence type="ECO:0000313" key="7">
    <source>
        <dbReference type="Proteomes" id="UP000295146"/>
    </source>
</evidence>
<evidence type="ECO:0000256" key="4">
    <source>
        <dbReference type="ARBA" id="ARBA00023163"/>
    </source>
</evidence>
<dbReference type="InterPro" id="IPR003018">
    <property type="entry name" value="GAF"/>
</dbReference>